<keyword evidence="2" id="KW-1185">Reference proteome</keyword>
<evidence type="ECO:0000313" key="2">
    <source>
        <dbReference type="Proteomes" id="UP000198607"/>
    </source>
</evidence>
<gene>
    <name evidence="1" type="ORF">SAMN05660652_03613</name>
</gene>
<dbReference type="Pfam" id="PF08809">
    <property type="entry name" value="DUF1799"/>
    <property type="match status" value="1"/>
</dbReference>
<accession>A0A1G8LE24</accession>
<name>A0A1G8LE24_9RHOO</name>
<dbReference type="EMBL" id="FNCY01000021">
    <property type="protein sequence ID" value="SDI53972.1"/>
    <property type="molecule type" value="Genomic_DNA"/>
</dbReference>
<dbReference type="RefSeq" id="WP_091939760.1">
    <property type="nucleotide sequence ID" value="NZ_FNCY01000021.1"/>
</dbReference>
<dbReference type="OrthoDB" id="6169380at2"/>
<sequence>MAALGIVGEIEESDVPEFFGVFPENFHAAEIFERSRTKWDCQVLPSGACVVRGLNYQALEILMVRCRVPEDRRDAVFSDLQLMELAALPILNGD</sequence>
<evidence type="ECO:0000313" key="1">
    <source>
        <dbReference type="EMBL" id="SDI53972.1"/>
    </source>
</evidence>
<dbReference type="InterPro" id="IPR014915">
    <property type="entry name" value="Phage_TLS_TfmB"/>
</dbReference>
<dbReference type="AlphaFoldDB" id="A0A1G8LE24"/>
<proteinExistence type="predicted"/>
<dbReference type="Proteomes" id="UP000198607">
    <property type="component" value="Unassembled WGS sequence"/>
</dbReference>
<reference evidence="1 2" key="1">
    <citation type="submission" date="2016-10" db="EMBL/GenBank/DDBJ databases">
        <authorList>
            <person name="de Groot N.N."/>
        </authorList>
    </citation>
    <scope>NUCLEOTIDE SEQUENCE [LARGE SCALE GENOMIC DNA]</scope>
    <source>
        <strain evidence="1 2">DSM 5885</strain>
    </source>
</reference>
<dbReference type="STRING" id="83767.SAMN05660652_03613"/>
<protein>
    <submittedName>
        <fullName evidence="1">Uncharacterized protein</fullName>
    </submittedName>
</protein>
<organism evidence="1 2">
    <name type="scientific">Propionivibrio dicarboxylicus</name>
    <dbReference type="NCBI Taxonomy" id="83767"/>
    <lineage>
        <taxon>Bacteria</taxon>
        <taxon>Pseudomonadati</taxon>
        <taxon>Pseudomonadota</taxon>
        <taxon>Betaproteobacteria</taxon>
        <taxon>Rhodocyclales</taxon>
        <taxon>Rhodocyclaceae</taxon>
        <taxon>Propionivibrio</taxon>
    </lineage>
</organism>